<dbReference type="CDD" id="cd03442">
    <property type="entry name" value="BFIT_BACH"/>
    <property type="match status" value="1"/>
</dbReference>
<dbReference type="Proteomes" id="UP000048965">
    <property type="component" value="Unassembled WGS sequence"/>
</dbReference>
<gene>
    <name evidence="5" type="ORF">TPA0598_05_05270</name>
</gene>
<reference evidence="5 6" key="2">
    <citation type="journal article" date="2015" name="Stand. Genomic Sci.">
        <title>Draft genome sequence of marine-derived Streptomyces sp. TP-A0598, a producer of anti-MRSA antibiotic lydicamycins.</title>
        <authorList>
            <person name="Komaki H."/>
            <person name="Ichikawa N."/>
            <person name="Hosoyama A."/>
            <person name="Fujita N."/>
            <person name="Igarashi Y."/>
        </authorList>
    </citation>
    <scope>NUCLEOTIDE SEQUENCE [LARGE SCALE GENOMIC DNA]</scope>
    <source>
        <strain evidence="5 6">NBRC 110027</strain>
    </source>
</reference>
<proteinExistence type="inferred from homology"/>
<evidence type="ECO:0000259" key="4">
    <source>
        <dbReference type="PROSITE" id="PS51770"/>
    </source>
</evidence>
<evidence type="ECO:0000256" key="1">
    <source>
        <dbReference type="ARBA" id="ARBA00010458"/>
    </source>
</evidence>
<evidence type="ECO:0000313" key="6">
    <source>
        <dbReference type="Proteomes" id="UP000048965"/>
    </source>
</evidence>
<evidence type="ECO:0000256" key="3">
    <source>
        <dbReference type="PROSITE-ProRule" id="PRU01106"/>
    </source>
</evidence>
<dbReference type="InterPro" id="IPR033120">
    <property type="entry name" value="HOTDOG_ACOT"/>
</dbReference>
<dbReference type="PANTHER" id="PTHR11049">
    <property type="entry name" value="ACYL COENZYME A THIOESTER HYDROLASE"/>
    <property type="match status" value="1"/>
</dbReference>
<dbReference type="PANTHER" id="PTHR11049:SF16">
    <property type="entry name" value="PROTEIN VDLD"/>
    <property type="match status" value="1"/>
</dbReference>
<dbReference type="Pfam" id="PF03061">
    <property type="entry name" value="4HBT"/>
    <property type="match status" value="1"/>
</dbReference>
<dbReference type="InterPro" id="IPR029069">
    <property type="entry name" value="HotDog_dom_sf"/>
</dbReference>
<feature type="domain" description="HotDog ACOT-type" evidence="4">
    <location>
        <begin position="85"/>
        <end position="198"/>
    </location>
</feature>
<keyword evidence="6" id="KW-1185">Reference proteome</keyword>
<dbReference type="GO" id="GO:0005829">
    <property type="term" value="C:cytosol"/>
    <property type="evidence" value="ECO:0007669"/>
    <property type="project" value="TreeGrafter"/>
</dbReference>
<accession>A0A0P4R9T2</accession>
<name>A0A0P4R9T2_9ACTN</name>
<dbReference type="InterPro" id="IPR040170">
    <property type="entry name" value="Cytosol_ACT"/>
</dbReference>
<reference evidence="6" key="1">
    <citation type="submission" date="2014-09" db="EMBL/GenBank/DDBJ databases">
        <title>Whole genome shotgun sequence of Streptomyces sp. NBRC 110027.</title>
        <authorList>
            <person name="Komaki H."/>
            <person name="Ichikawa N."/>
            <person name="Katano-Makiyama Y."/>
            <person name="Hosoyama A."/>
            <person name="Hashimoto M."/>
            <person name="Uohara A."/>
            <person name="Kitahashi Y."/>
            <person name="Ohji S."/>
            <person name="Kimura A."/>
            <person name="Yamazoe A."/>
            <person name="Igarashi Y."/>
            <person name="Fujita N."/>
        </authorList>
    </citation>
    <scope>NUCLEOTIDE SEQUENCE [LARGE SCALE GENOMIC DNA]</scope>
    <source>
        <strain evidence="6">NBRC 110027</strain>
    </source>
</reference>
<evidence type="ECO:0000313" key="5">
    <source>
        <dbReference type="EMBL" id="GAO09805.1"/>
    </source>
</evidence>
<dbReference type="AlphaFoldDB" id="A0A0P4R9T2"/>
<dbReference type="GO" id="GO:0052816">
    <property type="term" value="F:long-chain fatty acyl-CoA hydrolase activity"/>
    <property type="evidence" value="ECO:0007669"/>
    <property type="project" value="TreeGrafter"/>
</dbReference>
<dbReference type="GO" id="GO:0006637">
    <property type="term" value="P:acyl-CoA metabolic process"/>
    <property type="evidence" value="ECO:0007669"/>
    <property type="project" value="TreeGrafter"/>
</dbReference>
<comment type="similarity">
    <text evidence="1">Belongs to the acyl coenzyme A hydrolase family.</text>
</comment>
<dbReference type="PROSITE" id="PS51770">
    <property type="entry name" value="HOTDOG_ACOT"/>
    <property type="match status" value="1"/>
</dbReference>
<dbReference type="EMBL" id="BBNO01000005">
    <property type="protein sequence ID" value="GAO09805.1"/>
    <property type="molecule type" value="Genomic_DNA"/>
</dbReference>
<dbReference type="FunFam" id="3.10.129.10:FF:000024">
    <property type="entry name" value="Acyl-CoA hydrolase"/>
    <property type="match status" value="1"/>
</dbReference>
<dbReference type="SUPFAM" id="SSF54637">
    <property type="entry name" value="Thioesterase/thiol ester dehydrase-isomerase"/>
    <property type="match status" value="1"/>
</dbReference>
<dbReference type="Gene3D" id="3.10.129.10">
    <property type="entry name" value="Hotdog Thioesterase"/>
    <property type="match status" value="1"/>
</dbReference>
<keyword evidence="2 3" id="KW-0378">Hydrolase</keyword>
<comment type="caution">
    <text evidence="5">The sequence shown here is derived from an EMBL/GenBank/DDBJ whole genome shotgun (WGS) entry which is preliminary data.</text>
</comment>
<protein>
    <submittedName>
        <fullName evidence="5">Thioesterase</fullName>
    </submittedName>
</protein>
<organism evidence="5 6">
    <name type="scientific">Streptomyces lydicamycinicus</name>
    <dbReference type="NCBI Taxonomy" id="1546107"/>
    <lineage>
        <taxon>Bacteria</taxon>
        <taxon>Bacillati</taxon>
        <taxon>Actinomycetota</taxon>
        <taxon>Actinomycetes</taxon>
        <taxon>Kitasatosporales</taxon>
        <taxon>Streptomycetaceae</taxon>
        <taxon>Streptomyces</taxon>
    </lineage>
</organism>
<evidence type="ECO:0000256" key="2">
    <source>
        <dbReference type="ARBA" id="ARBA00022801"/>
    </source>
</evidence>
<sequence length="250" mass="27411">MQSYGALPPHTASGHDHSDLHEWKQPFRMVSGGSGETCVTDLRKRRDQSHDPRGTGAARARLRLDSMTELVTDTPEGEAVGKPTSVSRITLSHIMTAGDTNLLGTVHGGVIMKLVDDAAGAVAGRHSGGPAVTASMDEMAFLEPVRIGDLVHVRAQVNWTGRSSMEVGVRVLAERWNESSPAQQVGSAYLVFAAVDEQGKPRRVPPVLPETERDKRRYQEAQIRRTHRLARRRAIMELRERRAAEGLDDA</sequence>
<dbReference type="InterPro" id="IPR006683">
    <property type="entry name" value="Thioestr_dom"/>
</dbReference>